<evidence type="ECO:0000259" key="1">
    <source>
        <dbReference type="Pfam" id="PF13480"/>
    </source>
</evidence>
<feature type="domain" description="BioF2-like acetyltransferase" evidence="1">
    <location>
        <begin position="170"/>
        <end position="301"/>
    </location>
</feature>
<dbReference type="Gene3D" id="3.40.630.30">
    <property type="match status" value="1"/>
</dbReference>
<dbReference type="Pfam" id="PF13480">
    <property type="entry name" value="Acetyltransf_6"/>
    <property type="match status" value="1"/>
</dbReference>
<dbReference type="EMBL" id="JAUSWM010000002">
    <property type="protein sequence ID" value="MDQ0482528.1"/>
    <property type="molecule type" value="Genomic_DNA"/>
</dbReference>
<dbReference type="InterPro" id="IPR038740">
    <property type="entry name" value="BioF2-like_GNAT_dom"/>
</dbReference>
<evidence type="ECO:0000313" key="3">
    <source>
        <dbReference type="Proteomes" id="UP001226720"/>
    </source>
</evidence>
<sequence>MATKILDLNHKKGWHDYLALIEQKDIYYTPEYCEIYERNGEGKAQLFIYEERENFVYYPYLLRTLSGITHLRKFEAKYGTLYDISTPYGYGGPITNITDKTEARLILERFSNAFHEYCKETNIISEFIRFHPLLQNQSIFSGSKPIYIRDTIHVDLTRDYDEIWAKYDSKNRNRIRKAESYDLRILHRDISDSNDLSDFMRLYHSTMRKNNARDYYYFSEEFFHHTCELLHEKAELIEVITKENKVIMSALLICGEDWIHYHLSGSDPDELKLSANNFLLDYTVKWAKERNYKSLHLGGGYIGNGDSLYRFKKRFNKEGDLPFYIGKLIHNQAIYKEMALKMSEEDISDYFPIYRHPDLFLTSTEDGEHSLLALT</sequence>
<accession>A0ABU0K291</accession>
<dbReference type="RefSeq" id="WP_301550320.1">
    <property type="nucleotide sequence ID" value="NZ_JAQRMZ010000001.1"/>
</dbReference>
<organism evidence="2 3">
    <name type="scientific">Guptibacillus hwajinpoensis</name>
    <dbReference type="NCBI Taxonomy" id="208199"/>
    <lineage>
        <taxon>Bacteria</taxon>
        <taxon>Bacillati</taxon>
        <taxon>Bacillota</taxon>
        <taxon>Bacilli</taxon>
        <taxon>Bacillales</taxon>
        <taxon>Guptibacillaceae</taxon>
        <taxon>Guptibacillus</taxon>
    </lineage>
</organism>
<comment type="caution">
    <text evidence="2">The sequence shown here is derived from an EMBL/GenBank/DDBJ whole genome shotgun (WGS) entry which is preliminary data.</text>
</comment>
<dbReference type="PANTHER" id="PTHR36174">
    <property type="entry name" value="LIPID II:GLYCINE GLYCYLTRANSFERASE"/>
    <property type="match status" value="1"/>
</dbReference>
<dbReference type="SUPFAM" id="SSF55729">
    <property type="entry name" value="Acyl-CoA N-acyltransferases (Nat)"/>
    <property type="match status" value="1"/>
</dbReference>
<dbReference type="PANTHER" id="PTHR36174:SF1">
    <property type="entry name" value="LIPID II:GLYCINE GLYCYLTRANSFERASE"/>
    <property type="match status" value="1"/>
</dbReference>
<dbReference type="Proteomes" id="UP001226720">
    <property type="component" value="Unassembled WGS sequence"/>
</dbReference>
<keyword evidence="3" id="KW-1185">Reference proteome</keyword>
<dbReference type="GeneID" id="301325545"/>
<name>A0ABU0K291_9BACL</name>
<dbReference type="InterPro" id="IPR050644">
    <property type="entry name" value="PG_Glycine_Bridge_Synth"/>
</dbReference>
<proteinExistence type="predicted"/>
<evidence type="ECO:0000313" key="2">
    <source>
        <dbReference type="EMBL" id="MDQ0482528.1"/>
    </source>
</evidence>
<reference evidence="2" key="1">
    <citation type="submission" date="2023-07" db="EMBL/GenBank/DDBJ databases">
        <title>Genomic Encyclopedia of Type Strains, Phase IV (KMG-IV): sequencing the most valuable type-strain genomes for metagenomic binning, comparative biology and taxonomic classification.</title>
        <authorList>
            <person name="Goeker M."/>
        </authorList>
    </citation>
    <scope>NUCLEOTIDE SEQUENCE [LARGE SCALE GENOMIC DNA]</scope>
    <source>
        <strain evidence="2">JSM 076093</strain>
    </source>
</reference>
<protein>
    <recommendedName>
        <fullName evidence="1">BioF2-like acetyltransferase domain-containing protein</fullName>
    </recommendedName>
</protein>
<dbReference type="InterPro" id="IPR016181">
    <property type="entry name" value="Acyl_CoA_acyltransferase"/>
</dbReference>
<gene>
    <name evidence="2" type="ORF">QO000_001497</name>
</gene>